<evidence type="ECO:0000313" key="5">
    <source>
        <dbReference type="EMBL" id="CUS39834.1"/>
    </source>
</evidence>
<evidence type="ECO:0000256" key="3">
    <source>
        <dbReference type="HAMAP-Rule" id="MF_01954"/>
    </source>
</evidence>
<reference evidence="6" key="1">
    <citation type="submission" date="2015-10" db="EMBL/GenBank/DDBJ databases">
        <authorList>
            <person name="Luecker S."/>
            <person name="Luecker S."/>
        </authorList>
    </citation>
    <scope>NUCLEOTIDE SEQUENCE [LARGE SCALE GENOMIC DNA]</scope>
</reference>
<dbReference type="HAMAP" id="MF_01954">
    <property type="entry name" value="Urease_beta"/>
    <property type="match status" value="1"/>
</dbReference>
<dbReference type="NCBIfam" id="TIGR00192">
    <property type="entry name" value="urease_beta"/>
    <property type="match status" value="1"/>
</dbReference>
<sequence>MKTKAPQGSGEGNEGQTASEQTGTSRRQFLARSGRVAAGVGAASLLSNPGQAGLSFAATESLITKVSGTGGVKMKKVDAPQRSKEALAAAVRAELNAPIIPGEIMTVAGDIEMLKGRETKEVTVKNLGDRPIQVGSHCHFFESNRALKFDREQAFGFRLAVPAGTAVRFEPGEEKKVTLVALAGNRLMQGVNGLTEGLLDDPKVKAKAVGLAADRGFGKGGAR</sequence>
<dbReference type="PANTHER" id="PTHR33569:SF1">
    <property type="entry name" value="UREASE"/>
    <property type="match status" value="1"/>
</dbReference>
<dbReference type="AlphaFoldDB" id="A0A0S4LT48"/>
<gene>
    <name evidence="3 5" type="primary">ureB</name>
    <name evidence="5" type="ORF">COMA2_90008</name>
</gene>
<dbReference type="GO" id="GO:0035550">
    <property type="term" value="C:urease complex"/>
    <property type="evidence" value="ECO:0007669"/>
    <property type="project" value="InterPro"/>
</dbReference>
<dbReference type="Gene3D" id="2.10.150.10">
    <property type="entry name" value="Urease, beta subunit"/>
    <property type="match status" value="1"/>
</dbReference>
<comment type="pathway">
    <text evidence="3">Nitrogen metabolism; urea degradation; CO(2) and NH(3) from urea (urease route): step 1/1.</text>
</comment>
<evidence type="ECO:0000256" key="4">
    <source>
        <dbReference type="SAM" id="MobiDB-lite"/>
    </source>
</evidence>
<name>A0A0S4LT48_9BACT</name>
<dbReference type="Proteomes" id="UP000198736">
    <property type="component" value="Unassembled WGS sequence"/>
</dbReference>
<comment type="similarity">
    <text evidence="3">Belongs to the urease beta subunit family.</text>
</comment>
<dbReference type="InterPro" id="IPR006311">
    <property type="entry name" value="TAT_signal"/>
</dbReference>
<comment type="subunit">
    <text evidence="3">Heterotrimer of UreA (gamma), UreB (beta) and UreC (alpha) subunits. Three heterotrimers associate to form the active enzyme.</text>
</comment>
<evidence type="ECO:0000313" key="6">
    <source>
        <dbReference type="Proteomes" id="UP000198736"/>
    </source>
</evidence>
<dbReference type="RefSeq" id="WP_281176471.1">
    <property type="nucleotide sequence ID" value="NZ_CZPZ01000036.1"/>
</dbReference>
<dbReference type="STRING" id="1742973.COMA2_90008"/>
<dbReference type="InterPro" id="IPR036461">
    <property type="entry name" value="Urease_betasu_sf"/>
</dbReference>
<dbReference type="EC" id="3.5.1.5" evidence="3"/>
<protein>
    <recommendedName>
        <fullName evidence="3">Urease subunit beta</fullName>
        <ecNumber evidence="3">3.5.1.5</ecNumber>
    </recommendedName>
    <alternativeName>
        <fullName evidence="3">Urea amidohydrolase subunit beta</fullName>
    </alternativeName>
</protein>
<dbReference type="InterPro" id="IPR002019">
    <property type="entry name" value="Urease_beta-like"/>
</dbReference>
<dbReference type="EMBL" id="CZPZ01000036">
    <property type="protein sequence ID" value="CUS39834.1"/>
    <property type="molecule type" value="Genomic_DNA"/>
</dbReference>
<dbReference type="FunFam" id="2.10.150.10:FF:000001">
    <property type="entry name" value="Urease subunit beta"/>
    <property type="match status" value="1"/>
</dbReference>
<evidence type="ECO:0000256" key="1">
    <source>
        <dbReference type="ARBA" id="ARBA00022801"/>
    </source>
</evidence>
<dbReference type="InterPro" id="IPR050069">
    <property type="entry name" value="Urease_subunit"/>
</dbReference>
<keyword evidence="1 3" id="KW-0378">Hydrolase</keyword>
<keyword evidence="3" id="KW-0963">Cytoplasm</keyword>
<dbReference type="SUPFAM" id="SSF51278">
    <property type="entry name" value="Urease, beta-subunit"/>
    <property type="match status" value="1"/>
</dbReference>
<feature type="region of interest" description="Disordered" evidence="4">
    <location>
        <begin position="1"/>
        <end position="28"/>
    </location>
</feature>
<organism evidence="5 6">
    <name type="scientific">Candidatus Nitrospira nitrificans</name>
    <dbReference type="NCBI Taxonomy" id="1742973"/>
    <lineage>
        <taxon>Bacteria</taxon>
        <taxon>Pseudomonadati</taxon>
        <taxon>Nitrospirota</taxon>
        <taxon>Nitrospiria</taxon>
        <taxon>Nitrospirales</taxon>
        <taxon>Nitrospiraceae</taxon>
        <taxon>Nitrospira</taxon>
    </lineage>
</organism>
<dbReference type="NCBIfam" id="NF009682">
    <property type="entry name" value="PRK13203.1"/>
    <property type="match status" value="1"/>
</dbReference>
<dbReference type="GO" id="GO:0043419">
    <property type="term" value="P:urea catabolic process"/>
    <property type="evidence" value="ECO:0007669"/>
    <property type="project" value="UniProtKB-UniRule"/>
</dbReference>
<dbReference type="UniPathway" id="UPA00258">
    <property type="reaction ID" value="UER00370"/>
</dbReference>
<dbReference type="PANTHER" id="PTHR33569">
    <property type="entry name" value="UREASE"/>
    <property type="match status" value="1"/>
</dbReference>
<comment type="catalytic activity">
    <reaction evidence="2 3">
        <text>urea + 2 H2O + H(+) = hydrogencarbonate + 2 NH4(+)</text>
        <dbReference type="Rhea" id="RHEA:20557"/>
        <dbReference type="ChEBI" id="CHEBI:15377"/>
        <dbReference type="ChEBI" id="CHEBI:15378"/>
        <dbReference type="ChEBI" id="CHEBI:16199"/>
        <dbReference type="ChEBI" id="CHEBI:17544"/>
        <dbReference type="ChEBI" id="CHEBI:28938"/>
        <dbReference type="EC" id="3.5.1.5"/>
    </reaction>
</comment>
<comment type="subcellular location">
    <subcellularLocation>
        <location evidence="3">Cytoplasm</location>
    </subcellularLocation>
</comment>
<accession>A0A0S4LT48</accession>
<dbReference type="CDD" id="cd00407">
    <property type="entry name" value="Urease_beta"/>
    <property type="match status" value="1"/>
</dbReference>
<dbReference type="GO" id="GO:0009039">
    <property type="term" value="F:urease activity"/>
    <property type="evidence" value="ECO:0007669"/>
    <property type="project" value="UniProtKB-UniRule"/>
</dbReference>
<feature type="compositionally biased region" description="Polar residues" evidence="4">
    <location>
        <begin position="14"/>
        <end position="27"/>
    </location>
</feature>
<evidence type="ECO:0000256" key="2">
    <source>
        <dbReference type="ARBA" id="ARBA00047778"/>
    </source>
</evidence>
<proteinExistence type="inferred from homology"/>
<keyword evidence="6" id="KW-1185">Reference proteome</keyword>
<dbReference type="Pfam" id="PF00699">
    <property type="entry name" value="Urease_beta"/>
    <property type="match status" value="1"/>
</dbReference>
<dbReference type="PROSITE" id="PS51318">
    <property type="entry name" value="TAT"/>
    <property type="match status" value="1"/>
</dbReference>